<dbReference type="InterPro" id="IPR008753">
    <property type="entry name" value="Peptidase_M13_N"/>
</dbReference>
<evidence type="ECO:0000256" key="6">
    <source>
        <dbReference type="ARBA" id="ARBA00022833"/>
    </source>
</evidence>
<dbReference type="CDD" id="cd08662">
    <property type="entry name" value="M13"/>
    <property type="match status" value="1"/>
</dbReference>
<protein>
    <submittedName>
        <fullName evidence="10">M13 family metallopeptidase</fullName>
    </submittedName>
</protein>
<evidence type="ECO:0000256" key="5">
    <source>
        <dbReference type="ARBA" id="ARBA00022801"/>
    </source>
</evidence>
<reference evidence="10" key="1">
    <citation type="submission" date="2024-07" db="EMBL/GenBank/DDBJ databases">
        <authorList>
            <person name="fu j."/>
        </authorList>
    </citation>
    <scope>NUCLEOTIDE SEQUENCE</scope>
    <source>
        <strain evidence="10">P10A9</strain>
    </source>
</reference>
<accession>A0AB39KYB5</accession>
<dbReference type="GO" id="GO:0016485">
    <property type="term" value="P:protein processing"/>
    <property type="evidence" value="ECO:0007669"/>
    <property type="project" value="TreeGrafter"/>
</dbReference>
<dbReference type="GO" id="GO:0005886">
    <property type="term" value="C:plasma membrane"/>
    <property type="evidence" value="ECO:0007669"/>
    <property type="project" value="TreeGrafter"/>
</dbReference>
<dbReference type="InterPro" id="IPR024079">
    <property type="entry name" value="MetalloPept_cat_dom_sf"/>
</dbReference>
<keyword evidence="6" id="KW-0862">Zinc</keyword>
<dbReference type="EMBL" id="CP163302">
    <property type="protein sequence ID" value="XDP43624.1"/>
    <property type="molecule type" value="Genomic_DNA"/>
</dbReference>
<proteinExistence type="inferred from homology"/>
<dbReference type="RefSeq" id="WP_369044579.1">
    <property type="nucleotide sequence ID" value="NZ_CP163302.1"/>
</dbReference>
<dbReference type="PRINTS" id="PR00786">
    <property type="entry name" value="NEPRILYSIN"/>
</dbReference>
<keyword evidence="5" id="KW-0378">Hydrolase</keyword>
<gene>
    <name evidence="10" type="ORF">AB5L97_09810</name>
</gene>
<dbReference type="Gene3D" id="3.40.390.10">
    <property type="entry name" value="Collagenase (Catalytic Domain)"/>
    <property type="match status" value="1"/>
</dbReference>
<dbReference type="InterPro" id="IPR042089">
    <property type="entry name" value="Peptidase_M13_dom_2"/>
</dbReference>
<dbReference type="PANTHER" id="PTHR11733:SF167">
    <property type="entry name" value="FI17812P1-RELATED"/>
    <property type="match status" value="1"/>
</dbReference>
<evidence type="ECO:0000256" key="2">
    <source>
        <dbReference type="ARBA" id="ARBA00007357"/>
    </source>
</evidence>
<keyword evidence="4" id="KW-0479">Metal-binding</keyword>
<keyword evidence="3" id="KW-0645">Protease</keyword>
<dbReference type="InterPro" id="IPR000718">
    <property type="entry name" value="Peptidase_M13"/>
</dbReference>
<evidence type="ECO:0000256" key="4">
    <source>
        <dbReference type="ARBA" id="ARBA00022723"/>
    </source>
</evidence>
<evidence type="ECO:0000256" key="3">
    <source>
        <dbReference type="ARBA" id="ARBA00022670"/>
    </source>
</evidence>
<evidence type="ECO:0000259" key="8">
    <source>
        <dbReference type="Pfam" id="PF01431"/>
    </source>
</evidence>
<keyword evidence="7" id="KW-0482">Metalloprotease</keyword>
<dbReference type="Pfam" id="PF05649">
    <property type="entry name" value="Peptidase_M13_N"/>
    <property type="match status" value="1"/>
</dbReference>
<dbReference type="AlphaFoldDB" id="A0AB39KYB5"/>
<dbReference type="SUPFAM" id="SSF55486">
    <property type="entry name" value="Metalloproteases ('zincins'), catalytic domain"/>
    <property type="match status" value="1"/>
</dbReference>
<sequence length="657" mass="71751">MTSPASPHAPSGVDRQYFDEKVRAQDDLYRHVNGGWLSSTEIPSDRALVGTMVQLRDEAEANVRALIEELATAEHPDGSDESKIGAYYRSFMDADAVERLGAAPLQPLLAEIHGVDDVASLVATSGRLGRGGTEGLFGYYAAPDAGNPERVVLYISQGGLGLPDESYYRESKFAEVVTAYEGYLRDAFALLGSATAEADAAAVLGVEKRIAGLHWDRVTLRDPQKTYNLRTEAQASEAFPHFAAWALATGITSEARAELVVGNPDFLAGITGLLEELPLQSWKLWLTAHLLGSSAPFLSAVFVDRHFALYGTVLSGTPQNKERWKRGVGAVEAGLGMAVGRLYVARHFPEGHKEAMEALVANIVEAYRESISGLPWMSEDTRQRALEKLAAFRPKIGYPDEWIDFSGVVVDDADLLGNVRRASAAELDRLLDEIGKPVDRVKWLMTPQTVNAYYHPLMNEIVFPAAILQQPFFHPDADPAVNYGGIAAVIGHEIGHGFDDQGSQFDGTGALRNWWTDEDRTAFVALTSRLVDQFDALSPAETPGHTVNGRLTLGENIGDLGGIGIAYKAYQLSLDGGEAPAIDGLTGAQRFFISWATVWRQVCRPEETLRRLSIDPHSPNEFRTNAIVKNVDAFHSAFDVTEGDGMWLAPEERVTIW</sequence>
<evidence type="ECO:0000256" key="7">
    <source>
        <dbReference type="ARBA" id="ARBA00023049"/>
    </source>
</evidence>
<evidence type="ECO:0000259" key="9">
    <source>
        <dbReference type="Pfam" id="PF05649"/>
    </source>
</evidence>
<comment type="cofactor">
    <cofactor evidence="1">
        <name>Zn(2+)</name>
        <dbReference type="ChEBI" id="CHEBI:29105"/>
    </cofactor>
</comment>
<evidence type="ECO:0000313" key="10">
    <source>
        <dbReference type="EMBL" id="XDP43624.1"/>
    </source>
</evidence>
<dbReference type="PROSITE" id="PS51885">
    <property type="entry name" value="NEPRILYSIN"/>
    <property type="match status" value="1"/>
</dbReference>
<dbReference type="GO" id="GO:0046872">
    <property type="term" value="F:metal ion binding"/>
    <property type="evidence" value="ECO:0007669"/>
    <property type="project" value="UniProtKB-KW"/>
</dbReference>
<dbReference type="Gene3D" id="1.10.1380.10">
    <property type="entry name" value="Neutral endopeptidase , domain2"/>
    <property type="match status" value="1"/>
</dbReference>
<feature type="domain" description="Peptidase M13 C-terminal" evidence="8">
    <location>
        <begin position="451"/>
        <end position="654"/>
    </location>
</feature>
<comment type="similarity">
    <text evidence="2">Belongs to the peptidase M13 family.</text>
</comment>
<feature type="domain" description="Peptidase M13 N-terminal" evidence="9">
    <location>
        <begin position="25"/>
        <end position="399"/>
    </location>
</feature>
<organism evidence="10">
    <name type="scientific">Sinomonas puerhi</name>
    <dbReference type="NCBI Taxonomy" id="3238584"/>
    <lineage>
        <taxon>Bacteria</taxon>
        <taxon>Bacillati</taxon>
        <taxon>Actinomycetota</taxon>
        <taxon>Actinomycetes</taxon>
        <taxon>Micrococcales</taxon>
        <taxon>Micrococcaceae</taxon>
        <taxon>Sinomonas</taxon>
    </lineage>
</organism>
<dbReference type="PANTHER" id="PTHR11733">
    <property type="entry name" value="ZINC METALLOPROTEASE FAMILY M13 NEPRILYSIN-RELATED"/>
    <property type="match status" value="1"/>
</dbReference>
<name>A0AB39KYB5_9MICC</name>
<dbReference type="GO" id="GO:0004222">
    <property type="term" value="F:metalloendopeptidase activity"/>
    <property type="evidence" value="ECO:0007669"/>
    <property type="project" value="InterPro"/>
</dbReference>
<dbReference type="KEGG" id="spue:AB5L97_09810"/>
<dbReference type="InterPro" id="IPR018497">
    <property type="entry name" value="Peptidase_M13_C"/>
</dbReference>
<dbReference type="Pfam" id="PF01431">
    <property type="entry name" value="Peptidase_M13"/>
    <property type="match status" value="1"/>
</dbReference>
<evidence type="ECO:0000256" key="1">
    <source>
        <dbReference type="ARBA" id="ARBA00001947"/>
    </source>
</evidence>